<accession>A0A1W1C5L8</accession>
<evidence type="ECO:0000313" key="2">
    <source>
        <dbReference type="EMBL" id="SFV61002.1"/>
    </source>
</evidence>
<proteinExistence type="predicted"/>
<gene>
    <name evidence="2" type="ORF">MNB_SV-3-1043</name>
</gene>
<sequence length="167" mass="19806">MLFLSKKLYLILFIVGNIYVLFYQYNLYHENKNLFQNGKPAICNHIYIGNRAGSEPKDILACDYYNEDLKKSVRAWIDPPHGISQLKKEIKNKDEIKILYIDTNEKSLQQVKYELKSSTIVRDCLSITLGYLFMGFIFLFFVTHDKNHLTKEDFMIIWYLFIGKEIK</sequence>
<organism evidence="2">
    <name type="scientific">hydrothermal vent metagenome</name>
    <dbReference type="NCBI Taxonomy" id="652676"/>
    <lineage>
        <taxon>unclassified sequences</taxon>
        <taxon>metagenomes</taxon>
        <taxon>ecological metagenomes</taxon>
    </lineage>
</organism>
<dbReference type="EMBL" id="FPHI01000022">
    <property type="protein sequence ID" value="SFV61002.1"/>
    <property type="molecule type" value="Genomic_DNA"/>
</dbReference>
<keyword evidence="1" id="KW-0472">Membrane</keyword>
<protein>
    <submittedName>
        <fullName evidence="2">Uncharacterized protein</fullName>
    </submittedName>
</protein>
<keyword evidence="1" id="KW-1133">Transmembrane helix</keyword>
<feature type="transmembrane region" description="Helical" evidence="1">
    <location>
        <begin position="120"/>
        <end position="142"/>
    </location>
</feature>
<keyword evidence="1" id="KW-0812">Transmembrane</keyword>
<name>A0A1W1C5L8_9ZZZZ</name>
<feature type="transmembrane region" description="Helical" evidence="1">
    <location>
        <begin position="7"/>
        <end position="25"/>
    </location>
</feature>
<dbReference type="AlphaFoldDB" id="A0A1W1C5L8"/>
<reference evidence="2" key="1">
    <citation type="submission" date="2016-10" db="EMBL/GenBank/DDBJ databases">
        <authorList>
            <person name="de Groot N.N."/>
        </authorList>
    </citation>
    <scope>NUCLEOTIDE SEQUENCE</scope>
</reference>
<evidence type="ECO:0000256" key="1">
    <source>
        <dbReference type="SAM" id="Phobius"/>
    </source>
</evidence>